<evidence type="ECO:0000256" key="3">
    <source>
        <dbReference type="ARBA" id="ARBA00023125"/>
    </source>
</evidence>
<dbReference type="PROSITE" id="PS51294">
    <property type="entry name" value="HTH_MYB"/>
    <property type="match status" value="2"/>
</dbReference>
<organism evidence="7 8">
    <name type="scientific">Cinchona calisaya</name>
    <dbReference type="NCBI Taxonomy" id="153742"/>
    <lineage>
        <taxon>Eukaryota</taxon>
        <taxon>Viridiplantae</taxon>
        <taxon>Streptophyta</taxon>
        <taxon>Embryophyta</taxon>
        <taxon>Tracheophyta</taxon>
        <taxon>Spermatophyta</taxon>
        <taxon>Magnoliopsida</taxon>
        <taxon>eudicotyledons</taxon>
        <taxon>Gunneridae</taxon>
        <taxon>Pentapetalae</taxon>
        <taxon>asterids</taxon>
        <taxon>lamiids</taxon>
        <taxon>Gentianales</taxon>
        <taxon>Rubiaceae</taxon>
        <taxon>Cinchonoideae</taxon>
        <taxon>Cinchoneae</taxon>
        <taxon>Cinchona</taxon>
    </lineage>
</organism>
<dbReference type="Proteomes" id="UP001630127">
    <property type="component" value="Unassembled WGS sequence"/>
</dbReference>
<dbReference type="FunFam" id="1.10.10.60:FF:000001">
    <property type="entry name" value="MYB-related transcription factor"/>
    <property type="match status" value="1"/>
</dbReference>
<feature type="domain" description="HTH myb-type" evidence="6">
    <location>
        <begin position="10"/>
        <end position="62"/>
    </location>
</feature>
<dbReference type="Gene3D" id="1.10.10.60">
    <property type="entry name" value="Homeodomain-like"/>
    <property type="match status" value="2"/>
</dbReference>
<dbReference type="PANTHER" id="PTHR47998:SF38">
    <property type="entry name" value="MYB TRANSCRIPTION FACTOR"/>
    <property type="match status" value="1"/>
</dbReference>
<name>A0ABD2XVF8_9GENT</name>
<dbReference type="EMBL" id="JBJUIK010000017">
    <property type="protein sequence ID" value="KAL3497515.1"/>
    <property type="molecule type" value="Genomic_DNA"/>
</dbReference>
<dbReference type="InterPro" id="IPR009057">
    <property type="entry name" value="Homeodomain-like_sf"/>
</dbReference>
<dbReference type="SMART" id="SM00717">
    <property type="entry name" value="SANT"/>
    <property type="match status" value="2"/>
</dbReference>
<comment type="caution">
    <text evidence="7">The sequence shown here is derived from an EMBL/GenBank/DDBJ whole genome shotgun (WGS) entry which is preliminary data.</text>
</comment>
<accession>A0ABD2XVF8</accession>
<evidence type="ECO:0000313" key="7">
    <source>
        <dbReference type="EMBL" id="KAL3497515.1"/>
    </source>
</evidence>
<keyword evidence="2" id="KW-0677">Repeat</keyword>
<keyword evidence="8" id="KW-1185">Reference proteome</keyword>
<dbReference type="PROSITE" id="PS50090">
    <property type="entry name" value="MYB_LIKE"/>
    <property type="match status" value="2"/>
</dbReference>
<dbReference type="InterPro" id="IPR015495">
    <property type="entry name" value="Myb_TF_plants"/>
</dbReference>
<evidence type="ECO:0000256" key="4">
    <source>
        <dbReference type="ARBA" id="ARBA00023242"/>
    </source>
</evidence>
<dbReference type="AlphaFoldDB" id="A0ABD2XVF8"/>
<evidence type="ECO:0000259" key="5">
    <source>
        <dbReference type="PROSITE" id="PS50090"/>
    </source>
</evidence>
<comment type="subcellular location">
    <subcellularLocation>
        <location evidence="1">Nucleus</location>
    </subcellularLocation>
</comment>
<feature type="domain" description="Myb-like" evidence="5">
    <location>
        <begin position="10"/>
        <end position="62"/>
    </location>
</feature>
<dbReference type="InterPro" id="IPR017930">
    <property type="entry name" value="Myb_dom"/>
</dbReference>
<dbReference type="Pfam" id="PF00249">
    <property type="entry name" value="Myb_DNA-binding"/>
    <property type="match status" value="2"/>
</dbReference>
<dbReference type="PANTHER" id="PTHR47998">
    <property type="entry name" value="TRANSCRIPTION FACTOR MYB51-LIKE ISOFORM X1"/>
    <property type="match status" value="1"/>
</dbReference>
<evidence type="ECO:0000313" key="8">
    <source>
        <dbReference type="Proteomes" id="UP001630127"/>
    </source>
</evidence>
<dbReference type="CDD" id="cd00167">
    <property type="entry name" value="SANT"/>
    <property type="match status" value="2"/>
</dbReference>
<keyword evidence="3" id="KW-0238">DNA-binding</keyword>
<dbReference type="InterPro" id="IPR001005">
    <property type="entry name" value="SANT/Myb"/>
</dbReference>
<feature type="domain" description="Myb-like" evidence="5">
    <location>
        <begin position="63"/>
        <end position="113"/>
    </location>
</feature>
<dbReference type="GO" id="GO:0005634">
    <property type="term" value="C:nucleus"/>
    <property type="evidence" value="ECO:0007669"/>
    <property type="project" value="UniProtKB-SubCell"/>
</dbReference>
<protein>
    <submittedName>
        <fullName evidence="7">Uncharacterized protein</fullName>
    </submittedName>
</protein>
<keyword evidence="4" id="KW-0539">Nucleus</keyword>
<evidence type="ECO:0000256" key="2">
    <source>
        <dbReference type="ARBA" id="ARBA00022737"/>
    </source>
</evidence>
<gene>
    <name evidence="7" type="ORF">ACH5RR_040247</name>
</gene>
<dbReference type="GO" id="GO:0003677">
    <property type="term" value="F:DNA binding"/>
    <property type="evidence" value="ECO:0007669"/>
    <property type="project" value="UniProtKB-KW"/>
</dbReference>
<feature type="domain" description="HTH myb-type" evidence="6">
    <location>
        <begin position="63"/>
        <end position="117"/>
    </location>
</feature>
<evidence type="ECO:0000259" key="6">
    <source>
        <dbReference type="PROSITE" id="PS51294"/>
    </source>
</evidence>
<reference evidence="7 8" key="1">
    <citation type="submission" date="2024-11" db="EMBL/GenBank/DDBJ databases">
        <title>A near-complete genome assembly of Cinchona calisaya.</title>
        <authorList>
            <person name="Lian D.C."/>
            <person name="Zhao X.W."/>
            <person name="Wei L."/>
        </authorList>
    </citation>
    <scope>NUCLEOTIDE SEQUENCE [LARGE SCALE GENOMIC DNA]</scope>
    <source>
        <tissue evidence="7">Nenye</tissue>
    </source>
</reference>
<dbReference type="SUPFAM" id="SSF46689">
    <property type="entry name" value="Homeodomain-like"/>
    <property type="match status" value="1"/>
</dbReference>
<proteinExistence type="predicted"/>
<evidence type="ECO:0000256" key="1">
    <source>
        <dbReference type="ARBA" id="ARBA00004123"/>
    </source>
</evidence>
<sequence length="192" mass="21982">MAPKQEGSAKRVFNRGSWTAEEDKKLAQYIETHGAKKWKTVATNSGLNRCGKSCRLRWLNYLRPNIKRGNISLEEEDLILRLHKLLGNRWSLIAGRLPGRTDNEIKNYWNSHLSKKVNSIKKTEEPNTPQQTLPQTTTDTAAKVEVEKATHHNEGCGDTELNFDVNEFFDFSVEGFFGMDWIDTFLELDGNP</sequence>